<sequence>MSDQTPPGDAFPPPMPSPDSTFPPPTPPGPALPPPSTPPTYAPYSPPPRRAGRRVGLVIGIVAASALVVVGLGVAGYFIAERVVESMDASGGDERTAEILPLVEGSPGPAVAETPLECPESCFELETFGDIGLSSDTYAEMGFDQTEWWGDYEDSTPRKEYSYAARGWDEGEGAPDECFVTNIRVPVAVPIGTRPEDGGTIGYLGYYLTSNDESSLQESARLFDDSASAEAHMSSLSDMVSQCSTYEMGSGAEYWTADVTAAPAFDLPPSVAAVGWVEDSPFESRYYSADLQRGNIVVRVSLGTYGDTTEESFRDYVEKLAVQLDELPVG</sequence>
<keyword evidence="2" id="KW-0472">Membrane</keyword>
<evidence type="ECO:0000256" key="1">
    <source>
        <dbReference type="SAM" id="MobiDB-lite"/>
    </source>
</evidence>
<proteinExistence type="predicted"/>
<feature type="region of interest" description="Disordered" evidence="1">
    <location>
        <begin position="1"/>
        <end position="47"/>
    </location>
</feature>
<evidence type="ECO:0000313" key="3">
    <source>
        <dbReference type="EMBL" id="MDH6180663.1"/>
    </source>
</evidence>
<reference evidence="3 4" key="1">
    <citation type="submission" date="2023-04" db="EMBL/GenBank/DDBJ databases">
        <title>Genome Encyclopedia of Bacteria and Archaea VI: Functional Genomics of Type Strains.</title>
        <authorList>
            <person name="Whitman W."/>
        </authorList>
    </citation>
    <scope>NUCLEOTIDE SEQUENCE [LARGE SCALE GENOMIC DNA]</scope>
    <source>
        <strain evidence="3 4">SG_E_30_P1</strain>
    </source>
</reference>
<evidence type="ECO:0000256" key="2">
    <source>
        <dbReference type="SAM" id="Phobius"/>
    </source>
</evidence>
<comment type="caution">
    <text evidence="3">The sequence shown here is derived from an EMBL/GenBank/DDBJ whole genome shotgun (WGS) entry which is preliminary data.</text>
</comment>
<keyword evidence="2" id="KW-0812">Transmembrane</keyword>
<evidence type="ECO:0000313" key="4">
    <source>
        <dbReference type="Proteomes" id="UP001160142"/>
    </source>
</evidence>
<dbReference type="Proteomes" id="UP001160142">
    <property type="component" value="Unassembled WGS sequence"/>
</dbReference>
<accession>A0ABT6KKX1</accession>
<name>A0ABT6KKX1_9MICO</name>
<gene>
    <name evidence="3" type="ORF">M2152_000845</name>
</gene>
<dbReference type="RefSeq" id="WP_322133005.1">
    <property type="nucleotide sequence ID" value="NZ_CP085036.1"/>
</dbReference>
<keyword evidence="2" id="KW-1133">Transmembrane helix</keyword>
<protein>
    <submittedName>
        <fullName evidence="3">Uncharacterized protein</fullName>
    </submittedName>
</protein>
<keyword evidence="4" id="KW-1185">Reference proteome</keyword>
<feature type="transmembrane region" description="Helical" evidence="2">
    <location>
        <begin position="55"/>
        <end position="80"/>
    </location>
</feature>
<dbReference type="EMBL" id="JARXVQ010000001">
    <property type="protein sequence ID" value="MDH6180663.1"/>
    <property type="molecule type" value="Genomic_DNA"/>
</dbReference>
<feature type="compositionally biased region" description="Pro residues" evidence="1">
    <location>
        <begin position="9"/>
        <end position="47"/>
    </location>
</feature>
<organism evidence="3 4">
    <name type="scientific">Antiquaquibacter oligotrophicus</name>
    <dbReference type="NCBI Taxonomy" id="2880260"/>
    <lineage>
        <taxon>Bacteria</taxon>
        <taxon>Bacillati</taxon>
        <taxon>Actinomycetota</taxon>
        <taxon>Actinomycetes</taxon>
        <taxon>Micrococcales</taxon>
        <taxon>Microbacteriaceae</taxon>
        <taxon>Antiquaquibacter</taxon>
    </lineage>
</organism>